<comment type="caution">
    <text evidence="9">The sequence shown here is derived from an EMBL/GenBank/DDBJ whole genome shotgun (WGS) entry which is preliminary data.</text>
</comment>
<protein>
    <recommendedName>
        <fullName evidence="7">Palmitoyltransferase</fullName>
        <ecNumber evidence="7">2.3.1.225</ecNumber>
    </recommendedName>
</protein>
<dbReference type="Pfam" id="PF01529">
    <property type="entry name" value="DHHC"/>
    <property type="match status" value="1"/>
</dbReference>
<dbReference type="PANTHER" id="PTHR12349">
    <property type="entry name" value="ANKYRIN REPEAT AND LEM DOMAIN-CONTAINING PROTEIN 2"/>
    <property type="match status" value="1"/>
</dbReference>
<dbReference type="Proteomes" id="UP000593567">
    <property type="component" value="Unassembled WGS sequence"/>
</dbReference>
<keyword evidence="2 7" id="KW-0812">Transmembrane</keyword>
<organism evidence="9 10">
    <name type="scientific">Bugula neritina</name>
    <name type="common">Brown bryozoan</name>
    <name type="synonym">Sertularia neritina</name>
    <dbReference type="NCBI Taxonomy" id="10212"/>
    <lineage>
        <taxon>Eukaryota</taxon>
        <taxon>Metazoa</taxon>
        <taxon>Spiralia</taxon>
        <taxon>Lophotrochozoa</taxon>
        <taxon>Bryozoa</taxon>
        <taxon>Gymnolaemata</taxon>
        <taxon>Cheilostomatida</taxon>
        <taxon>Flustrina</taxon>
        <taxon>Buguloidea</taxon>
        <taxon>Bugulidae</taxon>
        <taxon>Bugula</taxon>
    </lineage>
</organism>
<dbReference type="EMBL" id="VXIV02001709">
    <property type="protein sequence ID" value="KAF6030442.1"/>
    <property type="molecule type" value="Genomic_DNA"/>
</dbReference>
<comment type="domain">
    <text evidence="7">The DHHC domain is required for palmitoyltransferase activity.</text>
</comment>
<keyword evidence="3 7" id="KW-1133">Transmembrane helix</keyword>
<dbReference type="GO" id="GO:0019706">
    <property type="term" value="F:protein-cysteine S-palmitoyltransferase activity"/>
    <property type="evidence" value="ECO:0007669"/>
    <property type="project" value="UniProtKB-EC"/>
</dbReference>
<reference evidence="9" key="1">
    <citation type="submission" date="2020-06" db="EMBL/GenBank/DDBJ databases">
        <title>Draft genome of Bugula neritina, a colonial animal packing powerful symbionts and potential medicines.</title>
        <authorList>
            <person name="Rayko M."/>
        </authorList>
    </citation>
    <scope>NUCLEOTIDE SEQUENCE [LARGE SCALE GENOMIC DNA]</scope>
    <source>
        <strain evidence="9">Kwan_BN1</strain>
    </source>
</reference>
<comment type="similarity">
    <text evidence="5">Belongs to the DHHC palmitoyltransferase family. ERF2/ZDHHC9 subfamily.</text>
</comment>
<gene>
    <name evidence="9" type="ORF">EB796_011283</name>
</gene>
<dbReference type="OrthoDB" id="4096362at2759"/>
<proteinExistence type="inferred from homology"/>
<evidence type="ECO:0000256" key="4">
    <source>
        <dbReference type="ARBA" id="ARBA00023136"/>
    </source>
</evidence>
<evidence type="ECO:0000259" key="8">
    <source>
        <dbReference type="Pfam" id="PF01529"/>
    </source>
</evidence>
<dbReference type="PANTHER" id="PTHR12349:SF2">
    <property type="entry name" value="PALMITOYLTRANSFERASE ZDHHC8"/>
    <property type="match status" value="1"/>
</dbReference>
<feature type="transmembrane region" description="Helical" evidence="7">
    <location>
        <begin position="179"/>
        <end position="206"/>
    </location>
</feature>
<dbReference type="InterPro" id="IPR001594">
    <property type="entry name" value="Palmitoyltrfase_DHHC"/>
</dbReference>
<evidence type="ECO:0000256" key="2">
    <source>
        <dbReference type="ARBA" id="ARBA00022692"/>
    </source>
</evidence>
<accession>A0A7J7JVN1</accession>
<evidence type="ECO:0000256" key="3">
    <source>
        <dbReference type="ARBA" id="ARBA00022989"/>
    </source>
</evidence>
<keyword evidence="10" id="KW-1185">Reference proteome</keyword>
<evidence type="ECO:0000313" key="10">
    <source>
        <dbReference type="Proteomes" id="UP000593567"/>
    </source>
</evidence>
<keyword evidence="4 7" id="KW-0472">Membrane</keyword>
<evidence type="ECO:0000256" key="5">
    <source>
        <dbReference type="ARBA" id="ARBA00023463"/>
    </source>
</evidence>
<dbReference type="AlphaFoldDB" id="A0A7J7JVN1"/>
<feature type="domain" description="Palmitoyltransferase DHHC" evidence="8">
    <location>
        <begin position="95"/>
        <end position="218"/>
    </location>
</feature>
<evidence type="ECO:0000256" key="6">
    <source>
        <dbReference type="ARBA" id="ARBA00047790"/>
    </source>
</evidence>
<dbReference type="GO" id="GO:0016020">
    <property type="term" value="C:membrane"/>
    <property type="evidence" value="ECO:0007669"/>
    <property type="project" value="UniProtKB-SubCell"/>
</dbReference>
<comment type="subcellular location">
    <subcellularLocation>
        <location evidence="1">Membrane</location>
        <topology evidence="1">Multi-pass membrane protein</topology>
    </subcellularLocation>
</comment>
<name>A0A7J7JVN1_BUGNE</name>
<keyword evidence="7" id="KW-0012">Acyltransferase</keyword>
<feature type="transmembrane region" description="Helical" evidence="7">
    <location>
        <begin position="142"/>
        <end position="167"/>
    </location>
</feature>
<dbReference type="EC" id="2.3.1.225" evidence="7"/>
<comment type="catalytic activity">
    <reaction evidence="6">
        <text>L-cysteinyl-[protein] + hexadecanoyl-CoA = S-hexadecanoyl-L-cysteinyl-[protein] + CoA</text>
        <dbReference type="Rhea" id="RHEA:36683"/>
        <dbReference type="Rhea" id="RHEA-COMP:10131"/>
        <dbReference type="Rhea" id="RHEA-COMP:11032"/>
        <dbReference type="ChEBI" id="CHEBI:29950"/>
        <dbReference type="ChEBI" id="CHEBI:57287"/>
        <dbReference type="ChEBI" id="CHEBI:57379"/>
        <dbReference type="ChEBI" id="CHEBI:74151"/>
        <dbReference type="EC" id="2.3.1.225"/>
    </reaction>
    <physiologicalReaction direction="left-to-right" evidence="6">
        <dbReference type="Rhea" id="RHEA:36684"/>
    </physiologicalReaction>
</comment>
<feature type="transmembrane region" description="Helical" evidence="7">
    <location>
        <begin position="42"/>
        <end position="62"/>
    </location>
</feature>
<sequence length="294" mass="33164">MGLCSRYAPACSSWTLTLVLTGLFYGFPCLYLAQTHSMSAHIIYDGILFFFVIANFTVATVIDPGRYPRASDDEAVDDQRSPLHQNININGVTVRMKWCTTCMFYRPPRCSHCSICNYCVDTFDHHCPWVNNCIGSRNYKYFFTYLVSLTAHMLSVLAFCIFSLHLMKMEGESFLQYTPIITICVAVLDSLLMVPVTALLGFHIFLISKGRTTNEQVTGKFKGGHNPFTKGCIRNWAYLCFGSRLPKLVGRKPKKDLLKKVKMVKAAPDKVHVYVDNSSTNGNTSGRAHLYTKV</sequence>
<evidence type="ECO:0000256" key="1">
    <source>
        <dbReference type="ARBA" id="ARBA00004141"/>
    </source>
</evidence>
<evidence type="ECO:0000256" key="7">
    <source>
        <dbReference type="RuleBase" id="RU079119"/>
    </source>
</evidence>
<keyword evidence="7" id="KW-0808">Transferase</keyword>
<dbReference type="PROSITE" id="PS50216">
    <property type="entry name" value="DHHC"/>
    <property type="match status" value="1"/>
</dbReference>
<evidence type="ECO:0000313" key="9">
    <source>
        <dbReference type="EMBL" id="KAF6030442.1"/>
    </source>
</evidence>